<organism evidence="1 2">
    <name type="scientific">Helicobacter bizzozeronii (strain CIII-1)</name>
    <dbReference type="NCBI Taxonomy" id="1002804"/>
    <lineage>
        <taxon>Bacteria</taxon>
        <taxon>Pseudomonadati</taxon>
        <taxon>Campylobacterota</taxon>
        <taxon>Epsilonproteobacteria</taxon>
        <taxon>Campylobacterales</taxon>
        <taxon>Helicobacteraceae</taxon>
        <taxon>Helicobacter</taxon>
    </lineage>
</organism>
<dbReference type="SUPFAM" id="SSF51182">
    <property type="entry name" value="RmlC-like cupins"/>
    <property type="match status" value="1"/>
</dbReference>
<dbReference type="STRING" id="1002804.HBZC1_16710"/>
<dbReference type="KEGG" id="hbi:HBZC1_16710"/>
<accession>F8KPD5</accession>
<protein>
    <submittedName>
        <fullName evidence="1">Uncharacterized protein</fullName>
    </submittedName>
</protein>
<dbReference type="InterPro" id="IPR011051">
    <property type="entry name" value="RmlC_Cupin_sf"/>
</dbReference>
<dbReference type="Proteomes" id="UP000008387">
    <property type="component" value="Chromosome"/>
</dbReference>
<keyword evidence="2" id="KW-1185">Reference proteome</keyword>
<gene>
    <name evidence="1" type="ordered locus">HBZC1_16710</name>
</gene>
<name>F8KPD5_HELBC</name>
<evidence type="ECO:0000313" key="2">
    <source>
        <dbReference type="Proteomes" id="UP000008387"/>
    </source>
</evidence>
<dbReference type="eggNOG" id="COG1917">
    <property type="taxonomic scope" value="Bacteria"/>
</dbReference>
<dbReference type="EMBL" id="FR871757">
    <property type="protein sequence ID" value="CCB80657.1"/>
    <property type="molecule type" value="Genomic_DNA"/>
</dbReference>
<reference evidence="1 2" key="1">
    <citation type="journal article" date="2011" name="J. Bacteriol.">
        <title>Genome sequence of Helicobacter bizzozeronii strain CIII-1, an isolate from human gastric mucosa.</title>
        <authorList>
            <person name="Schott T."/>
            <person name="Rossi M."/>
            <person name="Hanninen M.L."/>
        </authorList>
    </citation>
    <scope>NUCLEOTIDE SEQUENCE [LARGE SCALE GENOMIC DNA]</scope>
    <source>
        <strain evidence="1 2">CIII-1</strain>
    </source>
</reference>
<evidence type="ECO:0000313" key="1">
    <source>
        <dbReference type="EMBL" id="CCB80657.1"/>
    </source>
</evidence>
<dbReference type="HOGENOM" id="CLU_2522958_0_0_7"/>
<sequence>MSIAQVGGVISWSPGVKHWHGAGAHTSGVHLALTGYKNGENVHWLEKLSDAQYNKALDSIKPAKSAFNPFTTRAVKPLALAMGI</sequence>
<dbReference type="InterPro" id="IPR014710">
    <property type="entry name" value="RmlC-like_jellyroll"/>
</dbReference>
<proteinExistence type="predicted"/>
<dbReference type="AlphaFoldDB" id="F8KPD5"/>
<dbReference type="Gene3D" id="2.60.120.10">
    <property type="entry name" value="Jelly Rolls"/>
    <property type="match status" value="1"/>
</dbReference>